<organism evidence="1 2">
    <name type="scientific">Agromyces larvae</name>
    <dbReference type="NCBI Taxonomy" id="2929802"/>
    <lineage>
        <taxon>Bacteria</taxon>
        <taxon>Bacillati</taxon>
        <taxon>Actinomycetota</taxon>
        <taxon>Actinomycetes</taxon>
        <taxon>Micrococcales</taxon>
        <taxon>Microbacteriaceae</taxon>
        <taxon>Agromyces</taxon>
    </lineage>
</organism>
<accession>A0ABY4C3F0</accession>
<evidence type="ECO:0000313" key="2">
    <source>
        <dbReference type="Proteomes" id="UP000832097"/>
    </source>
</evidence>
<dbReference type="RefSeq" id="WP_243558642.1">
    <property type="nucleotide sequence ID" value="NZ_CP094528.1"/>
</dbReference>
<keyword evidence="2" id="KW-1185">Reference proteome</keyword>
<sequence length="49" mass="6018">MKRYRIWLGHYTYIEAHSTSRRHLQAAWYDSFGLWVPEDRIEEMEDTTA</sequence>
<evidence type="ECO:0000313" key="1">
    <source>
        <dbReference type="EMBL" id="UOE45915.1"/>
    </source>
</evidence>
<gene>
    <name evidence="1" type="ORF">MTO99_09300</name>
</gene>
<proteinExistence type="predicted"/>
<name>A0ABY4C3F0_9MICO</name>
<protein>
    <submittedName>
        <fullName evidence="1">Uncharacterized protein</fullName>
    </submittedName>
</protein>
<reference evidence="1 2" key="1">
    <citation type="submission" date="2022-03" db="EMBL/GenBank/DDBJ databases">
        <title>Mucilaginibacter sp. isolated from the gut of Protaetia brevitarsis seulensis larvae.</title>
        <authorList>
            <person name="Won M."/>
            <person name="Kim S.-J."/>
            <person name="Kwon S.-W."/>
        </authorList>
    </citation>
    <scope>NUCLEOTIDE SEQUENCE [LARGE SCALE GENOMIC DNA]</scope>
    <source>
        <strain evidence="1 2">CFWR-12</strain>
    </source>
</reference>
<dbReference type="Proteomes" id="UP000832097">
    <property type="component" value="Chromosome"/>
</dbReference>
<dbReference type="EMBL" id="CP094528">
    <property type="protein sequence ID" value="UOE45915.1"/>
    <property type="molecule type" value="Genomic_DNA"/>
</dbReference>